<organism evidence="1 2">
    <name type="scientific">Vreelandella hamiltonii</name>
    <dbReference type="NCBI Taxonomy" id="502829"/>
    <lineage>
        <taxon>Bacteria</taxon>
        <taxon>Pseudomonadati</taxon>
        <taxon>Pseudomonadota</taxon>
        <taxon>Gammaproteobacteria</taxon>
        <taxon>Oceanospirillales</taxon>
        <taxon>Halomonadaceae</taxon>
        <taxon>Vreelandella</taxon>
    </lineage>
</organism>
<sequence length="52" mass="6243">MPSKCTYFYQLQERGISAAQAKQWLKKNPMPRNWKHSAWRWAAENMTDEVTQ</sequence>
<evidence type="ECO:0000313" key="2">
    <source>
        <dbReference type="Proteomes" id="UP000623776"/>
    </source>
</evidence>
<accession>A0A8H9I7M7</accession>
<gene>
    <name evidence="1" type="ORF">GCM10007157_13980</name>
</gene>
<evidence type="ECO:0000313" key="1">
    <source>
        <dbReference type="EMBL" id="GGW23789.1"/>
    </source>
</evidence>
<reference evidence="2" key="1">
    <citation type="journal article" date="2019" name="Int. J. Syst. Evol. Microbiol.">
        <title>The Global Catalogue of Microorganisms (GCM) 10K type strain sequencing project: providing services to taxonomists for standard genome sequencing and annotation.</title>
        <authorList>
            <consortium name="The Broad Institute Genomics Platform"/>
            <consortium name="The Broad Institute Genome Sequencing Center for Infectious Disease"/>
            <person name="Wu L."/>
            <person name="Ma J."/>
        </authorList>
    </citation>
    <scope>NUCLEOTIDE SEQUENCE [LARGE SCALE GENOMIC DNA]</scope>
    <source>
        <strain evidence="2">KCTC 22154</strain>
    </source>
</reference>
<protein>
    <submittedName>
        <fullName evidence="1">Uncharacterized protein</fullName>
    </submittedName>
</protein>
<dbReference type="AlphaFoldDB" id="A0A8H9I7M7"/>
<dbReference type="EMBL" id="BMXN01000006">
    <property type="protein sequence ID" value="GGW23789.1"/>
    <property type="molecule type" value="Genomic_DNA"/>
</dbReference>
<keyword evidence="2" id="KW-1185">Reference proteome</keyword>
<name>A0A8H9I7M7_9GAMM</name>
<dbReference type="Proteomes" id="UP000623776">
    <property type="component" value="Unassembled WGS sequence"/>
</dbReference>
<comment type="caution">
    <text evidence="1">The sequence shown here is derived from an EMBL/GenBank/DDBJ whole genome shotgun (WGS) entry which is preliminary data.</text>
</comment>
<dbReference type="RefSeq" id="WP_189463243.1">
    <property type="nucleotide sequence ID" value="NZ_BMXN01000006.1"/>
</dbReference>
<proteinExistence type="predicted"/>